<gene>
    <name evidence="1" type="ORF">LCGC14_1351330</name>
</gene>
<comment type="caution">
    <text evidence="1">The sequence shown here is derived from an EMBL/GenBank/DDBJ whole genome shotgun (WGS) entry which is preliminary data.</text>
</comment>
<organism evidence="1">
    <name type="scientific">marine sediment metagenome</name>
    <dbReference type="NCBI Taxonomy" id="412755"/>
    <lineage>
        <taxon>unclassified sequences</taxon>
        <taxon>metagenomes</taxon>
        <taxon>ecological metagenomes</taxon>
    </lineage>
</organism>
<dbReference type="InterPro" id="IPR029052">
    <property type="entry name" value="Metallo-depent_PP-like"/>
</dbReference>
<dbReference type="SUPFAM" id="SSF56300">
    <property type="entry name" value="Metallo-dependent phosphatases"/>
    <property type="match status" value="1"/>
</dbReference>
<proteinExistence type="predicted"/>
<accession>A0A0F9KBK6</accession>
<evidence type="ECO:0008006" key="2">
    <source>
        <dbReference type="Google" id="ProtNLM"/>
    </source>
</evidence>
<dbReference type="AlphaFoldDB" id="A0A0F9KBK6"/>
<reference evidence="1" key="1">
    <citation type="journal article" date="2015" name="Nature">
        <title>Complex archaea that bridge the gap between prokaryotes and eukaryotes.</title>
        <authorList>
            <person name="Spang A."/>
            <person name="Saw J.H."/>
            <person name="Jorgensen S.L."/>
            <person name="Zaremba-Niedzwiedzka K."/>
            <person name="Martijn J."/>
            <person name="Lind A.E."/>
            <person name="van Eijk R."/>
            <person name="Schleper C."/>
            <person name="Guy L."/>
            <person name="Ettema T.J."/>
        </authorList>
    </citation>
    <scope>NUCLEOTIDE SEQUENCE</scope>
</reference>
<sequence length="441" mass="49940">MTNFILDPELREYATDRQWELLEAWQEHGDQRAAAKALGCSRSSICDAWARVQKKAGQHGYAPERDLVHRAAPGMTTRGTSLLYDRDGKVIGYWSKTRQEGRSPDEVVRLPDPKTITKLSTYYDQEGRVTGQWVAEKPDAVAQAAAWAEYAKALTEDLPRVEPTPAPELTDFDLMACYPVGDHHMGMLSWPEETGAPWDINIGEQMLAGATNYLVERAPAAQQALVVFLGDFMHYDSFEPVTPTSRNQLDADSRFPKMVRASVRSMRYMIERALEKHARVHVIVEVGNHDLSSSIFLMECLANTYEKELRVTVDTSPMHFHYYRFGGSLIGTHHGHGVKMQHLPLIMATDRKEDWGETTHRYWWTAHTHKSGAQVFPSAQDLSGCIVESFRVLAASDAWATQKGYRAVREMKSIIIHRRYGEVARNTVNPDMFAVEEEGDK</sequence>
<protein>
    <recommendedName>
        <fullName evidence="2">Calcineurin-like phosphoesterase domain-containing protein</fullName>
    </recommendedName>
</protein>
<name>A0A0F9KBK6_9ZZZZ</name>
<dbReference type="EMBL" id="LAZR01008352">
    <property type="protein sequence ID" value="KKM79298.1"/>
    <property type="molecule type" value="Genomic_DNA"/>
</dbReference>
<evidence type="ECO:0000313" key="1">
    <source>
        <dbReference type="EMBL" id="KKM79298.1"/>
    </source>
</evidence>